<dbReference type="InterPro" id="IPR027417">
    <property type="entry name" value="P-loop_NTPase"/>
</dbReference>
<dbReference type="InterPro" id="IPR003593">
    <property type="entry name" value="AAA+_ATPase"/>
</dbReference>
<dbReference type="RefSeq" id="WP_042690774.1">
    <property type="nucleotide sequence ID" value="NZ_CP007264.1"/>
</dbReference>
<evidence type="ECO:0000256" key="3">
    <source>
        <dbReference type="ARBA" id="ARBA00022840"/>
    </source>
</evidence>
<dbReference type="InterPro" id="IPR017871">
    <property type="entry name" value="ABC_transporter-like_CS"/>
</dbReference>
<dbReference type="InterPro" id="IPR003439">
    <property type="entry name" value="ABC_transporter-like_ATP-bd"/>
</dbReference>
<dbReference type="AlphaFoldDB" id="W8NUC3"/>
<dbReference type="STRING" id="195522.BD01_1095"/>
<keyword evidence="5" id="KW-0689">Ribosomal protein</keyword>
<dbReference type="GO" id="GO:0015833">
    <property type="term" value="P:peptide transport"/>
    <property type="evidence" value="ECO:0007669"/>
    <property type="project" value="InterPro"/>
</dbReference>
<dbReference type="PROSITE" id="PS00211">
    <property type="entry name" value="ABC_TRANSPORTER_1"/>
    <property type="match status" value="1"/>
</dbReference>
<dbReference type="PANTHER" id="PTHR43776">
    <property type="entry name" value="TRANSPORT ATP-BINDING PROTEIN"/>
    <property type="match status" value="1"/>
</dbReference>
<dbReference type="OrthoDB" id="18209at2157"/>
<dbReference type="InterPro" id="IPR050319">
    <property type="entry name" value="ABC_transp_ATP-bind"/>
</dbReference>
<accession>W8NUC3</accession>
<evidence type="ECO:0000259" key="4">
    <source>
        <dbReference type="PROSITE" id="PS50893"/>
    </source>
</evidence>
<dbReference type="GO" id="GO:0016887">
    <property type="term" value="F:ATP hydrolysis activity"/>
    <property type="evidence" value="ECO:0007669"/>
    <property type="project" value="InterPro"/>
</dbReference>
<feature type="domain" description="ABC transporter" evidence="4">
    <location>
        <begin position="6"/>
        <end position="262"/>
    </location>
</feature>
<protein>
    <submittedName>
        <fullName evidence="5">Ribosomal protein L9</fullName>
    </submittedName>
</protein>
<dbReference type="FunFam" id="3.40.50.300:FF:000016">
    <property type="entry name" value="Oligopeptide ABC transporter ATP-binding component"/>
    <property type="match status" value="1"/>
</dbReference>
<sequence>MSEPLLKVENLKKYFPVRRSLIESLKKVPPKYVKAVDGISFEIARGEVLALIGESGCGKTTAGRTVLRLIEPTDGRVIFDGTDITKLSQEELRPFRRRMQIIFQDPYSSLSPRMKIGDAIAHPLLVHGLAEKEEAKEMALKMLKRVGLTPEEEFYERYPHHLSGGQRQRVVIARAMILKPEFVVADEAVSMIDVSMRASILELLESFREEYNLSQLFITHDIAVGKLIADRIAVMYLGKIVEIGPTDEVLKNPAHPYTKALIDAVPSIARRKKGRKFRVKGEVPNAVDVPPGCRFHPRCPFATEECRTKEPELVEVSHNHFVACHHPLH</sequence>
<dbReference type="GO" id="GO:0005524">
    <property type="term" value="F:ATP binding"/>
    <property type="evidence" value="ECO:0007669"/>
    <property type="project" value="UniProtKB-KW"/>
</dbReference>
<dbReference type="GO" id="GO:0055085">
    <property type="term" value="P:transmembrane transport"/>
    <property type="evidence" value="ECO:0007669"/>
    <property type="project" value="UniProtKB-ARBA"/>
</dbReference>
<keyword evidence="1" id="KW-0813">Transport</keyword>
<dbReference type="GeneID" id="34863014"/>
<dbReference type="PROSITE" id="PS50893">
    <property type="entry name" value="ABC_TRANSPORTER_2"/>
    <property type="match status" value="1"/>
</dbReference>
<reference evidence="5 6" key="1">
    <citation type="submission" date="2014-02" db="EMBL/GenBank/DDBJ databases">
        <title>Genome Sequence of an Hyperthermophilic Archaeon, Thermococcus nautili 30-1, producing viral vesicles.</title>
        <authorList>
            <person name="Oberto J."/>
            <person name="Gaudin M."/>
            <person name="Cossu M."/>
            <person name="Gorlas A."/>
            <person name="Slesarev A."/>
            <person name="Marguet E."/>
            <person name="Forterre P."/>
        </authorList>
    </citation>
    <scope>NUCLEOTIDE SEQUENCE [LARGE SCALE GENOMIC DNA]</scope>
    <source>
        <strain evidence="5 6">30-1</strain>
    </source>
</reference>
<dbReference type="InterPro" id="IPR013563">
    <property type="entry name" value="Oligopep_ABC_C"/>
</dbReference>
<dbReference type="SUPFAM" id="SSF52540">
    <property type="entry name" value="P-loop containing nucleoside triphosphate hydrolases"/>
    <property type="match status" value="1"/>
</dbReference>
<dbReference type="CDD" id="cd03257">
    <property type="entry name" value="ABC_NikE_OppD_transporters"/>
    <property type="match status" value="1"/>
</dbReference>
<dbReference type="HOGENOM" id="CLU_000604_1_23_2"/>
<dbReference type="Pfam" id="PF08352">
    <property type="entry name" value="oligo_HPY"/>
    <property type="match status" value="1"/>
</dbReference>
<organism evidence="5 6">
    <name type="scientific">Thermococcus nautili</name>
    <dbReference type="NCBI Taxonomy" id="195522"/>
    <lineage>
        <taxon>Archaea</taxon>
        <taxon>Methanobacteriati</taxon>
        <taxon>Methanobacteriota</taxon>
        <taxon>Thermococci</taxon>
        <taxon>Thermococcales</taxon>
        <taxon>Thermococcaceae</taxon>
        <taxon>Thermococcus</taxon>
    </lineage>
</organism>
<keyword evidence="5" id="KW-0687">Ribonucleoprotein</keyword>
<keyword evidence="3" id="KW-0067">ATP-binding</keyword>
<dbReference type="NCBIfam" id="TIGR01727">
    <property type="entry name" value="oligo_HPY"/>
    <property type="match status" value="1"/>
</dbReference>
<dbReference type="Gene3D" id="3.40.50.300">
    <property type="entry name" value="P-loop containing nucleotide triphosphate hydrolases"/>
    <property type="match status" value="1"/>
</dbReference>
<dbReference type="eggNOG" id="arCOG00184">
    <property type="taxonomic scope" value="Archaea"/>
</dbReference>
<dbReference type="Proteomes" id="UP000019434">
    <property type="component" value="Chromosome"/>
</dbReference>
<keyword evidence="6" id="KW-1185">Reference proteome</keyword>
<proteinExistence type="predicted"/>
<gene>
    <name evidence="5" type="ORF">BD01_1095</name>
</gene>
<dbReference type="GO" id="GO:0005840">
    <property type="term" value="C:ribosome"/>
    <property type="evidence" value="ECO:0007669"/>
    <property type="project" value="UniProtKB-KW"/>
</dbReference>
<dbReference type="PANTHER" id="PTHR43776:SF8">
    <property type="entry name" value="ABC TRANSPORTER, ATP-BINDING PROTEIN"/>
    <property type="match status" value="1"/>
</dbReference>
<evidence type="ECO:0000256" key="2">
    <source>
        <dbReference type="ARBA" id="ARBA00022741"/>
    </source>
</evidence>
<dbReference type="EMBL" id="CP007264">
    <property type="protein sequence ID" value="AHL22712.1"/>
    <property type="molecule type" value="Genomic_DNA"/>
</dbReference>
<dbReference type="Pfam" id="PF00005">
    <property type="entry name" value="ABC_tran"/>
    <property type="match status" value="1"/>
</dbReference>
<evidence type="ECO:0000256" key="1">
    <source>
        <dbReference type="ARBA" id="ARBA00022448"/>
    </source>
</evidence>
<name>W8NUC3_9EURY</name>
<dbReference type="SMART" id="SM00382">
    <property type="entry name" value="AAA"/>
    <property type="match status" value="1"/>
</dbReference>
<dbReference type="KEGG" id="tnu:BD01_1095"/>
<evidence type="ECO:0000313" key="6">
    <source>
        <dbReference type="Proteomes" id="UP000019434"/>
    </source>
</evidence>
<evidence type="ECO:0000313" key="5">
    <source>
        <dbReference type="EMBL" id="AHL22712.1"/>
    </source>
</evidence>
<keyword evidence="2" id="KW-0547">Nucleotide-binding</keyword>